<dbReference type="HOGENOM" id="CLU_012817_14_4_10"/>
<evidence type="ECO:0000256" key="1">
    <source>
        <dbReference type="SAM" id="SignalP"/>
    </source>
</evidence>
<sequence>MRFYLIGLLVCASVFVQAQDTLKVTVRQADSLFLKNNLTLLAERYQIDIAKAAEIQDKLWDNPNLSIELSAYNPSRGWLDVGRGGQKFISLQQVITRAGKRTKQVALDVETTRKTELEFFDLARTLKFDLRQLFFETHFLGQTLQLLDNQIATLATTVEAFDREYGRNNVSLKEVVRLKALLFQLRNNRADILFEITENQRDLRIYFNSEAYVVPVVDSLEMARYRLEKQTPGDLRELALLRRTDLKVAESAVKQAELNYNLQKALAKPNIEVGAVYDQASNYQFHYFGLSASMNLPFFNRNQGNIRAAKSGISYFKTRETAKRNSIANEVNAAWNKVTIAENAFRSVETRFSDQFSQLNRGMYDNFQKRNITLLEFIDFIETYNESIREFNRLQADRIKVYEELNFVVGEELFGL</sequence>
<dbReference type="STRING" id="471854.Dfer_0578"/>
<keyword evidence="3" id="KW-1185">Reference proteome</keyword>
<dbReference type="PANTHER" id="PTHR30203">
    <property type="entry name" value="OUTER MEMBRANE CATION EFFLUX PROTEIN"/>
    <property type="match status" value="1"/>
</dbReference>
<dbReference type="AlphaFoldDB" id="C6W0A9"/>
<dbReference type="SUPFAM" id="SSF56954">
    <property type="entry name" value="Outer membrane efflux proteins (OEP)"/>
    <property type="match status" value="1"/>
</dbReference>
<dbReference type="RefSeq" id="WP_015810100.1">
    <property type="nucleotide sequence ID" value="NC_013037.1"/>
</dbReference>
<accession>C6W0A9</accession>
<dbReference type="EMBL" id="CP001619">
    <property type="protein sequence ID" value="ACT91843.1"/>
    <property type="molecule type" value="Genomic_DNA"/>
</dbReference>
<dbReference type="OrthoDB" id="9791261at2"/>
<dbReference type="Proteomes" id="UP000002011">
    <property type="component" value="Chromosome"/>
</dbReference>
<feature type="chain" id="PRO_5002969337" evidence="1">
    <location>
        <begin position="19"/>
        <end position="416"/>
    </location>
</feature>
<dbReference type="eggNOG" id="COG1538">
    <property type="taxonomic scope" value="Bacteria"/>
</dbReference>
<gene>
    <name evidence="2" type="ordered locus">Dfer_0578</name>
</gene>
<keyword evidence="1" id="KW-0732">Signal</keyword>
<organism evidence="2 3">
    <name type="scientific">Dyadobacter fermentans (strain ATCC 700827 / DSM 18053 / CIP 107007 / KCTC 52180 / NS114)</name>
    <dbReference type="NCBI Taxonomy" id="471854"/>
    <lineage>
        <taxon>Bacteria</taxon>
        <taxon>Pseudomonadati</taxon>
        <taxon>Bacteroidota</taxon>
        <taxon>Cytophagia</taxon>
        <taxon>Cytophagales</taxon>
        <taxon>Spirosomataceae</taxon>
        <taxon>Dyadobacter</taxon>
    </lineage>
</organism>
<protein>
    <submittedName>
        <fullName evidence="2">Outer membrane efflux protein</fullName>
    </submittedName>
</protein>
<proteinExistence type="predicted"/>
<name>C6W0A9_DYAFD</name>
<evidence type="ECO:0000313" key="2">
    <source>
        <dbReference type="EMBL" id="ACT91843.1"/>
    </source>
</evidence>
<reference evidence="2 3" key="1">
    <citation type="journal article" date="2009" name="Stand. Genomic Sci.">
        <title>Complete genome sequence of Dyadobacter fermentans type strain (NS114).</title>
        <authorList>
            <person name="Lang E."/>
            <person name="Lapidus A."/>
            <person name="Chertkov O."/>
            <person name="Brettin T."/>
            <person name="Detter J.C."/>
            <person name="Han C."/>
            <person name="Copeland A."/>
            <person name="Glavina Del Rio T."/>
            <person name="Nolan M."/>
            <person name="Chen F."/>
            <person name="Lucas S."/>
            <person name="Tice H."/>
            <person name="Cheng J.F."/>
            <person name="Land M."/>
            <person name="Hauser L."/>
            <person name="Chang Y.J."/>
            <person name="Jeffries C.D."/>
            <person name="Kopitz M."/>
            <person name="Bruce D."/>
            <person name="Goodwin L."/>
            <person name="Pitluck S."/>
            <person name="Ovchinnikova G."/>
            <person name="Pati A."/>
            <person name="Ivanova N."/>
            <person name="Mavrommatis K."/>
            <person name="Chen A."/>
            <person name="Palaniappan K."/>
            <person name="Chain P."/>
            <person name="Bristow J."/>
            <person name="Eisen J.A."/>
            <person name="Markowitz V."/>
            <person name="Hugenholtz P."/>
            <person name="Goker M."/>
            <person name="Rohde M."/>
            <person name="Kyrpides N.C."/>
            <person name="Klenk H.P."/>
        </authorList>
    </citation>
    <scope>NUCLEOTIDE SEQUENCE [LARGE SCALE GENOMIC DNA]</scope>
    <source>
        <strain evidence="3">ATCC 700827 / DSM 18053 / CIP 107007 / KCTC 52180 / NS114</strain>
    </source>
</reference>
<dbReference type="GO" id="GO:0015562">
    <property type="term" value="F:efflux transmembrane transporter activity"/>
    <property type="evidence" value="ECO:0007669"/>
    <property type="project" value="InterPro"/>
</dbReference>
<feature type="signal peptide" evidence="1">
    <location>
        <begin position="1"/>
        <end position="18"/>
    </location>
</feature>
<dbReference type="KEGG" id="dfe:Dfer_0578"/>
<dbReference type="InterPro" id="IPR010131">
    <property type="entry name" value="MdtP/NodT-like"/>
</dbReference>
<evidence type="ECO:0000313" key="3">
    <source>
        <dbReference type="Proteomes" id="UP000002011"/>
    </source>
</evidence>
<dbReference type="PANTHER" id="PTHR30203:SF23">
    <property type="entry name" value="OUTER MEMBRANE EFFLUX PROTEIN"/>
    <property type="match status" value="1"/>
</dbReference>
<dbReference type="Gene3D" id="1.20.1600.10">
    <property type="entry name" value="Outer membrane efflux proteins (OEP)"/>
    <property type="match status" value="1"/>
</dbReference>